<comment type="caution">
    <text evidence="1">The sequence shown here is derived from an EMBL/GenBank/DDBJ whole genome shotgun (WGS) entry which is preliminary data.</text>
</comment>
<reference evidence="1" key="1">
    <citation type="submission" date="2021-03" db="EMBL/GenBank/DDBJ databases">
        <title>Evolutionary priming and transition to the ectomycorrhizal habit in an iconic lineage of mushroom-forming fungi: is preadaptation a requirement?</title>
        <authorList>
            <consortium name="DOE Joint Genome Institute"/>
            <person name="Looney B.P."/>
            <person name="Miyauchi S."/>
            <person name="Morin E."/>
            <person name="Drula E."/>
            <person name="Courty P.E."/>
            <person name="Chicoki N."/>
            <person name="Fauchery L."/>
            <person name="Kohler A."/>
            <person name="Kuo A."/>
            <person name="LaButti K."/>
            <person name="Pangilinan J."/>
            <person name="Lipzen A."/>
            <person name="Riley R."/>
            <person name="Andreopoulos W."/>
            <person name="He G."/>
            <person name="Johnson J."/>
            <person name="Barry K.W."/>
            <person name="Grigoriev I.V."/>
            <person name="Nagy L."/>
            <person name="Hibbett D."/>
            <person name="Henrissat B."/>
            <person name="Matheny P.B."/>
            <person name="Labbe J."/>
            <person name="Martin A.F."/>
        </authorList>
    </citation>
    <scope>NUCLEOTIDE SEQUENCE</scope>
    <source>
        <strain evidence="1">BPL698</strain>
    </source>
</reference>
<organism evidence="1 2">
    <name type="scientific">Russula earlei</name>
    <dbReference type="NCBI Taxonomy" id="71964"/>
    <lineage>
        <taxon>Eukaryota</taxon>
        <taxon>Fungi</taxon>
        <taxon>Dikarya</taxon>
        <taxon>Basidiomycota</taxon>
        <taxon>Agaricomycotina</taxon>
        <taxon>Agaricomycetes</taxon>
        <taxon>Russulales</taxon>
        <taxon>Russulaceae</taxon>
        <taxon>Russula</taxon>
    </lineage>
</organism>
<sequence length="260" mass="29745">MAVSLTFSINSRCESVKISMNQAKDNDKENRKRKILTEGDPFVVEFRILPSLPHRDPVIVRQALFSTSDLPEILWNFSHLDDGKRLALAQKPHFYEGLPENVNAYVGTFHHRPKLECFRGSLFVLKSEERRVFLECSTPQAFDNVWIISDNVSASRGILIFRHIYGDLVGEANVLRHFPPTLLCSRVVPDGPEQFKLEAPSILEYTLSPPLSNPSWDWLQPSLRTPGFVSMWHLFILLCNYVTFGNRSGVVFMVLVHHVL</sequence>
<dbReference type="EMBL" id="JAGFNK010000149">
    <property type="protein sequence ID" value="KAI9464398.1"/>
    <property type="molecule type" value="Genomic_DNA"/>
</dbReference>
<keyword evidence="2" id="KW-1185">Reference proteome</keyword>
<proteinExistence type="predicted"/>
<evidence type="ECO:0000313" key="1">
    <source>
        <dbReference type="EMBL" id="KAI9464398.1"/>
    </source>
</evidence>
<evidence type="ECO:0000313" key="2">
    <source>
        <dbReference type="Proteomes" id="UP001207468"/>
    </source>
</evidence>
<gene>
    <name evidence="1" type="ORF">F5148DRAFT_176483</name>
</gene>
<name>A0ACC0U5C7_9AGAM</name>
<accession>A0ACC0U5C7</accession>
<protein>
    <submittedName>
        <fullName evidence="1">Uncharacterized protein</fullName>
    </submittedName>
</protein>
<dbReference type="Proteomes" id="UP001207468">
    <property type="component" value="Unassembled WGS sequence"/>
</dbReference>